<comment type="caution">
    <text evidence="2">The sequence shown here is derived from an EMBL/GenBank/DDBJ whole genome shotgun (WGS) entry which is preliminary data.</text>
</comment>
<proteinExistence type="predicted"/>
<organism evidence="2 3">
    <name type="scientific">Noviherbaspirillum pedocola</name>
    <dbReference type="NCBI Taxonomy" id="2801341"/>
    <lineage>
        <taxon>Bacteria</taxon>
        <taxon>Pseudomonadati</taxon>
        <taxon>Pseudomonadota</taxon>
        <taxon>Betaproteobacteria</taxon>
        <taxon>Burkholderiales</taxon>
        <taxon>Oxalobacteraceae</taxon>
        <taxon>Noviherbaspirillum</taxon>
    </lineage>
</organism>
<name>A0A934T0Q3_9BURK</name>
<dbReference type="Proteomes" id="UP000622890">
    <property type="component" value="Unassembled WGS sequence"/>
</dbReference>
<evidence type="ECO:0000313" key="2">
    <source>
        <dbReference type="EMBL" id="MBK4736667.1"/>
    </source>
</evidence>
<dbReference type="EMBL" id="JAEPBG010000008">
    <property type="protein sequence ID" value="MBK4736667.1"/>
    <property type="molecule type" value="Genomic_DNA"/>
</dbReference>
<evidence type="ECO:0000256" key="1">
    <source>
        <dbReference type="SAM" id="SignalP"/>
    </source>
</evidence>
<evidence type="ECO:0008006" key="4">
    <source>
        <dbReference type="Google" id="ProtNLM"/>
    </source>
</evidence>
<keyword evidence="3" id="KW-1185">Reference proteome</keyword>
<gene>
    <name evidence="2" type="ORF">JJB74_18735</name>
</gene>
<feature type="chain" id="PRO_5036897643" description="S1/P1 Nuclease" evidence="1">
    <location>
        <begin position="22"/>
        <end position="441"/>
    </location>
</feature>
<dbReference type="Pfam" id="PF20551">
    <property type="entry name" value="DUF6765"/>
    <property type="match status" value="1"/>
</dbReference>
<feature type="signal peptide" evidence="1">
    <location>
        <begin position="1"/>
        <end position="21"/>
    </location>
</feature>
<evidence type="ECO:0000313" key="3">
    <source>
        <dbReference type="Proteomes" id="UP000622890"/>
    </source>
</evidence>
<keyword evidence="1" id="KW-0732">Signal</keyword>
<dbReference type="AlphaFoldDB" id="A0A934T0Q3"/>
<reference evidence="2" key="1">
    <citation type="submission" date="2021-01" db="EMBL/GenBank/DDBJ databases">
        <title>Genome sequence of strain Noviherbaspirillum sp. DKR-6.</title>
        <authorList>
            <person name="Chaudhary D.K."/>
        </authorList>
    </citation>
    <scope>NUCLEOTIDE SEQUENCE</scope>
    <source>
        <strain evidence="2">DKR-6</strain>
    </source>
</reference>
<dbReference type="RefSeq" id="WP_200594315.1">
    <property type="nucleotide sequence ID" value="NZ_JAEPBG010000008.1"/>
</dbReference>
<protein>
    <recommendedName>
        <fullName evidence="4">S1/P1 Nuclease</fullName>
    </recommendedName>
</protein>
<accession>A0A934T0Q3</accession>
<dbReference type="InterPro" id="IPR046653">
    <property type="entry name" value="DUF6765"/>
</dbReference>
<sequence>MKQAASILFAALLVLPFAAQAYESDVHFGLTKWLALKAGYSEQQADTIAVGNQRSDSGTMDSIELTLEYACLGRHQEGSEVAARYHFAAQAQPPASPQQRAIVAGSRAARRGAEAALAAAAEGKAESMLLRLGQGLHLLQDSWAYQGEPDTPDFADKAIPCSPELAWAAPAARGGWNAHRADLTSPWPGDVRAMAAATYEFLTGYAPIAREQRRAESSEAVMRQLDGFINASTKAQKRAWFRSRGIEDTSFLGTVSLPDGGEGFQAGWHVARLVPLEAPQTRQYEVSEELKHFFDRFFSDWLATDKPEHAVGSTIRSDAQRELAARLKLWRLRDHGAAAELAHAAAPFNKKQLASIDRLATAPGAYARYPRLQDAYYPLQEQGPAASPVLPYVIHVLPGSDGRRAIAATKLRHAPYDELGIIAEKDGDAWRAVRLISIVSH</sequence>